<reference evidence="2" key="2">
    <citation type="submission" date="2020-05" db="UniProtKB">
        <authorList>
            <consortium name="EnsemblMetazoa"/>
        </authorList>
    </citation>
    <scope>IDENTIFICATION</scope>
    <source>
        <strain evidence="2">IAEA</strain>
    </source>
</reference>
<protein>
    <submittedName>
        <fullName evidence="2">Uncharacterized protein</fullName>
    </submittedName>
</protein>
<dbReference type="EnsemblMetazoa" id="GPPI039764-RA">
    <property type="protein sequence ID" value="GPPI039764-PA"/>
    <property type="gene ID" value="GPPI039764"/>
</dbReference>
<evidence type="ECO:0000256" key="1">
    <source>
        <dbReference type="SAM" id="MobiDB-lite"/>
    </source>
</evidence>
<sequence>MQIHGTSASLSQKVVKSSPNEAHVSPHEDNNTLTSPMLTSNTMLDKERAFSSELPNSDRLTNAEFLQRRYSRTRTAISEFLSKNHFSMPMRDTVQ</sequence>
<accession>A0A1B0BT73</accession>
<name>A0A1B0BT73_9MUSC</name>
<feature type="compositionally biased region" description="Polar residues" evidence="1">
    <location>
        <begin position="31"/>
        <end position="42"/>
    </location>
</feature>
<evidence type="ECO:0000313" key="2">
    <source>
        <dbReference type="EnsemblMetazoa" id="GPPI039764-PA"/>
    </source>
</evidence>
<feature type="compositionally biased region" description="Polar residues" evidence="1">
    <location>
        <begin position="1"/>
        <end position="20"/>
    </location>
</feature>
<feature type="region of interest" description="Disordered" evidence="1">
    <location>
        <begin position="1"/>
        <end position="42"/>
    </location>
</feature>
<keyword evidence="3" id="KW-1185">Reference proteome</keyword>
<organism evidence="2 3">
    <name type="scientific">Glossina palpalis gambiensis</name>
    <dbReference type="NCBI Taxonomy" id="67801"/>
    <lineage>
        <taxon>Eukaryota</taxon>
        <taxon>Metazoa</taxon>
        <taxon>Ecdysozoa</taxon>
        <taxon>Arthropoda</taxon>
        <taxon>Hexapoda</taxon>
        <taxon>Insecta</taxon>
        <taxon>Pterygota</taxon>
        <taxon>Neoptera</taxon>
        <taxon>Endopterygota</taxon>
        <taxon>Diptera</taxon>
        <taxon>Brachycera</taxon>
        <taxon>Muscomorpha</taxon>
        <taxon>Hippoboscoidea</taxon>
        <taxon>Glossinidae</taxon>
        <taxon>Glossina</taxon>
    </lineage>
</organism>
<proteinExistence type="predicted"/>
<dbReference type="VEuPathDB" id="VectorBase:GPPI039764"/>
<dbReference type="AlphaFoldDB" id="A0A1B0BT73"/>
<dbReference type="Proteomes" id="UP000092460">
    <property type="component" value="Unassembled WGS sequence"/>
</dbReference>
<reference evidence="3" key="1">
    <citation type="submission" date="2015-01" db="EMBL/GenBank/DDBJ databases">
        <authorList>
            <person name="Aksoy S."/>
            <person name="Warren W."/>
            <person name="Wilson R.K."/>
        </authorList>
    </citation>
    <scope>NUCLEOTIDE SEQUENCE [LARGE SCALE GENOMIC DNA]</scope>
    <source>
        <strain evidence="3">IAEA</strain>
    </source>
</reference>
<evidence type="ECO:0000313" key="3">
    <source>
        <dbReference type="Proteomes" id="UP000092460"/>
    </source>
</evidence>
<dbReference type="EMBL" id="JXJN01020027">
    <property type="status" value="NOT_ANNOTATED_CDS"/>
    <property type="molecule type" value="Genomic_DNA"/>
</dbReference>